<name>A0A3A1QM56_9BACI</name>
<proteinExistence type="predicted"/>
<evidence type="ECO:0000313" key="3">
    <source>
        <dbReference type="Proteomes" id="UP000265801"/>
    </source>
</evidence>
<dbReference type="EMBL" id="QXIR01000098">
    <property type="protein sequence ID" value="RIW26107.1"/>
    <property type="molecule type" value="Genomic_DNA"/>
</dbReference>
<accession>A0A3A1QM56</accession>
<keyword evidence="3" id="KW-1185">Reference proteome</keyword>
<comment type="caution">
    <text evidence="2">The sequence shown here is derived from an EMBL/GenBank/DDBJ whole genome shotgun (WGS) entry which is preliminary data.</text>
</comment>
<evidence type="ECO:0000256" key="1">
    <source>
        <dbReference type="SAM" id="MobiDB-lite"/>
    </source>
</evidence>
<gene>
    <name evidence="2" type="ORF">D3H55_23755</name>
</gene>
<feature type="compositionally biased region" description="Basic and acidic residues" evidence="1">
    <location>
        <begin position="45"/>
        <end position="55"/>
    </location>
</feature>
<reference evidence="2 3" key="1">
    <citation type="submission" date="2018-09" db="EMBL/GenBank/DDBJ databases">
        <title>Bacillus saliacetes sp. nov., isolated from Thai shrimp paste (Ka-pi).</title>
        <authorList>
            <person name="Daroonpunt R."/>
            <person name="Tanasupawat S."/>
            <person name="Yiamsombut S."/>
        </authorList>
    </citation>
    <scope>NUCLEOTIDE SEQUENCE [LARGE SCALE GENOMIC DNA]</scope>
    <source>
        <strain evidence="2 3">SKP7-4</strain>
    </source>
</reference>
<sequence length="63" mass="7371">MRVGRRQAIKRTPAVVFFFCGEKKVHILFSSRGLFGSTARMGRSKKVEDERERTPEWALPMRM</sequence>
<feature type="region of interest" description="Disordered" evidence="1">
    <location>
        <begin position="44"/>
        <end position="63"/>
    </location>
</feature>
<dbReference type="Proteomes" id="UP000265801">
    <property type="component" value="Unassembled WGS sequence"/>
</dbReference>
<protein>
    <submittedName>
        <fullName evidence="2">Uncharacterized protein</fullName>
    </submittedName>
</protein>
<organism evidence="2 3">
    <name type="scientific">Bacillus salacetis</name>
    <dbReference type="NCBI Taxonomy" id="2315464"/>
    <lineage>
        <taxon>Bacteria</taxon>
        <taxon>Bacillati</taxon>
        <taxon>Bacillota</taxon>
        <taxon>Bacilli</taxon>
        <taxon>Bacillales</taxon>
        <taxon>Bacillaceae</taxon>
        <taxon>Bacillus</taxon>
    </lineage>
</organism>
<evidence type="ECO:0000313" key="2">
    <source>
        <dbReference type="EMBL" id="RIW26107.1"/>
    </source>
</evidence>
<dbReference type="AlphaFoldDB" id="A0A3A1QM56"/>